<dbReference type="Proteomes" id="UP000322658">
    <property type="component" value="Unassembled WGS sequence"/>
</dbReference>
<dbReference type="InterPro" id="IPR013785">
    <property type="entry name" value="Aldolase_TIM"/>
</dbReference>
<dbReference type="InterPro" id="IPR015919">
    <property type="entry name" value="Cadherin-like_sf"/>
</dbReference>
<dbReference type="AlphaFoldDB" id="A0A5B3G1E7"/>
<keyword evidence="2 6" id="KW-0732">Signal</keyword>
<dbReference type="EMBL" id="VVXK01000019">
    <property type="protein sequence ID" value="KAA2367317.1"/>
    <property type="molecule type" value="Genomic_DNA"/>
</dbReference>
<dbReference type="CDD" id="cd14792">
    <property type="entry name" value="GH27"/>
    <property type="match status" value="1"/>
</dbReference>
<reference evidence="10 11" key="1">
    <citation type="journal article" date="2019" name="Nat. Med.">
        <title>A library of human gut bacterial isolates paired with longitudinal multiomics data enables mechanistic microbiome research.</title>
        <authorList>
            <person name="Poyet M."/>
            <person name="Groussin M."/>
            <person name="Gibbons S.M."/>
            <person name="Avila-Pacheco J."/>
            <person name="Jiang X."/>
            <person name="Kearney S.M."/>
            <person name="Perrotta A.R."/>
            <person name="Berdy B."/>
            <person name="Zhao S."/>
            <person name="Lieberman T.D."/>
            <person name="Swanson P.K."/>
            <person name="Smith M."/>
            <person name="Roesemann S."/>
            <person name="Alexander J.E."/>
            <person name="Rich S.A."/>
            <person name="Livny J."/>
            <person name="Vlamakis H."/>
            <person name="Clish C."/>
            <person name="Bullock K."/>
            <person name="Deik A."/>
            <person name="Scott J."/>
            <person name="Pierce K.A."/>
            <person name="Xavier R.J."/>
            <person name="Alm E.J."/>
        </authorList>
    </citation>
    <scope>NUCLEOTIDE SEQUENCE [LARGE SCALE GENOMIC DNA]</scope>
    <source>
        <strain evidence="9 10">BIOML-A1</strain>
        <strain evidence="8 11">BIOML-A2</strain>
    </source>
</reference>
<sequence>MKKPILLYLTTLALTALCGGAAAGQAAAQSAPDMSKYILTPKPADTPRINGARVFGVRPGSEFLYTIAATGVRPMTFSAEGLPKGLKLDPETGRITGRVTAPGEYTVHLKAANASGSCERNLKIVVGDEIALTPPMGWNSWNCWARDVTQEQVLSSARAMVESGLADHGWSYINIDDGWQGKRGGKHNAIQPNTKFPDMKGLVREIHDMGLRVGIYSTPWIGTYAAHIGSYSDNPDGVNEWIKKGRHNEHYRYQKEGGNYWKDRTEVWHLGPYSFVEADVKQWGEWGIDYLKYDWNPLDYYHVKEMHDALRTLDRDVVYSLSNSAPYGDAPQWMRYSNCWRTTGDIRDTWESISSIGFSQDRWLPFNRPGHWADPDMLVIGMVGWGPKLHYTQLTADEQYTHISLWSLLAAPLLIGCDMAQMDDFTRSLLTNDEVIDVNQDPLGLQAVPVWQQGDQVIYAKHLEDGSMAVGLFNRGWQTVKMNFTLRMLGLRGRQTVRDLWRQKDLTECTDKFETAVAPHGVVLVRVYPGNSREQATGK</sequence>
<dbReference type="GO" id="GO:0005975">
    <property type="term" value="P:carbohydrate metabolic process"/>
    <property type="evidence" value="ECO:0007669"/>
    <property type="project" value="InterPro"/>
</dbReference>
<comment type="similarity">
    <text evidence="1 5">Belongs to the glycosyl hydrolase 27 family.</text>
</comment>
<dbReference type="PANTHER" id="PTHR11452:SF75">
    <property type="entry name" value="ALPHA-GALACTOSIDASE MEL1"/>
    <property type="match status" value="1"/>
</dbReference>
<keyword evidence="5" id="KW-1015">Disulfide bond</keyword>
<dbReference type="InterPro" id="IPR041233">
    <property type="entry name" value="Melibiase_C"/>
</dbReference>
<comment type="caution">
    <text evidence="8">The sequence shown here is derived from an EMBL/GenBank/DDBJ whole genome shotgun (WGS) entry which is preliminary data.</text>
</comment>
<dbReference type="GO" id="GO:0004557">
    <property type="term" value="F:alpha-galactosidase activity"/>
    <property type="evidence" value="ECO:0007669"/>
    <property type="project" value="UniProtKB-EC"/>
</dbReference>
<keyword evidence="4 5" id="KW-0326">Glycosidase</keyword>
<dbReference type="Gene3D" id="3.20.20.70">
    <property type="entry name" value="Aldolase class I"/>
    <property type="match status" value="1"/>
</dbReference>
<comment type="catalytic activity">
    <reaction evidence="5">
        <text>Hydrolysis of terminal, non-reducing alpha-D-galactose residues in alpha-D-galactosides, including galactose oligosaccharides, galactomannans and galactolipids.</text>
        <dbReference type="EC" id="3.2.1.22"/>
    </reaction>
</comment>
<dbReference type="Proteomes" id="UP000323567">
    <property type="component" value="Unassembled WGS sequence"/>
</dbReference>
<organism evidence="8 11">
    <name type="scientific">Alistipes shahii</name>
    <dbReference type="NCBI Taxonomy" id="328814"/>
    <lineage>
        <taxon>Bacteria</taxon>
        <taxon>Pseudomonadati</taxon>
        <taxon>Bacteroidota</taxon>
        <taxon>Bacteroidia</taxon>
        <taxon>Bacteroidales</taxon>
        <taxon>Rikenellaceae</taxon>
        <taxon>Alistipes</taxon>
    </lineage>
</organism>
<dbReference type="Gene3D" id="2.60.40.10">
    <property type="entry name" value="Immunoglobulins"/>
    <property type="match status" value="1"/>
</dbReference>
<dbReference type="PRINTS" id="PR00740">
    <property type="entry name" value="GLHYDRLASE27"/>
</dbReference>
<evidence type="ECO:0000256" key="6">
    <source>
        <dbReference type="SAM" id="SignalP"/>
    </source>
</evidence>
<evidence type="ECO:0000256" key="4">
    <source>
        <dbReference type="ARBA" id="ARBA00023295"/>
    </source>
</evidence>
<dbReference type="InterPro" id="IPR013780">
    <property type="entry name" value="Glyco_hydro_b"/>
</dbReference>
<evidence type="ECO:0000313" key="8">
    <source>
        <dbReference type="EMBL" id="KAA2367317.1"/>
    </source>
</evidence>
<dbReference type="EC" id="3.2.1.22" evidence="5"/>
<gene>
    <name evidence="9" type="ORF">F2Y07_04240</name>
    <name evidence="8" type="ORF">F2Y13_12005</name>
</gene>
<dbReference type="InterPro" id="IPR017853">
    <property type="entry name" value="GH"/>
</dbReference>
<proteinExistence type="inferred from homology"/>
<dbReference type="InterPro" id="IPR002241">
    <property type="entry name" value="Glyco_hydro_27"/>
</dbReference>
<dbReference type="SUPFAM" id="SSF49313">
    <property type="entry name" value="Cadherin-like"/>
    <property type="match status" value="1"/>
</dbReference>
<dbReference type="GO" id="GO:0016020">
    <property type="term" value="C:membrane"/>
    <property type="evidence" value="ECO:0007669"/>
    <property type="project" value="InterPro"/>
</dbReference>
<evidence type="ECO:0000256" key="5">
    <source>
        <dbReference type="RuleBase" id="RU361168"/>
    </source>
</evidence>
<keyword evidence="3 5" id="KW-0378">Hydrolase</keyword>
<evidence type="ECO:0000256" key="3">
    <source>
        <dbReference type="ARBA" id="ARBA00022801"/>
    </source>
</evidence>
<protein>
    <recommendedName>
        <fullName evidence="5">Alpha-galactosidase</fullName>
        <ecNumber evidence="5">3.2.1.22</ecNumber>
    </recommendedName>
    <alternativeName>
        <fullName evidence="5">Melibiase</fullName>
    </alternativeName>
</protein>
<feature type="signal peptide" evidence="6">
    <location>
        <begin position="1"/>
        <end position="28"/>
    </location>
</feature>
<evidence type="ECO:0000259" key="7">
    <source>
        <dbReference type="Pfam" id="PF17801"/>
    </source>
</evidence>
<dbReference type="Pfam" id="PF05345">
    <property type="entry name" value="He_PIG"/>
    <property type="match status" value="1"/>
</dbReference>
<dbReference type="EMBL" id="VVXJ01000006">
    <property type="protein sequence ID" value="KAA2376996.1"/>
    <property type="molecule type" value="Genomic_DNA"/>
</dbReference>
<dbReference type="SUPFAM" id="SSF51011">
    <property type="entry name" value="Glycosyl hydrolase domain"/>
    <property type="match status" value="1"/>
</dbReference>
<feature type="domain" description="Alpha galactosidase C-terminal" evidence="7">
    <location>
        <begin position="453"/>
        <end position="527"/>
    </location>
</feature>
<dbReference type="PANTHER" id="PTHR11452">
    <property type="entry name" value="ALPHA-GALACTOSIDASE/ALPHA-N-ACETYLGALACTOSAMINIDASE"/>
    <property type="match status" value="1"/>
</dbReference>
<dbReference type="RefSeq" id="WP_118406225.1">
    <property type="nucleotide sequence ID" value="NZ_CAUCYH010000041.1"/>
</dbReference>
<accession>A0A5B3G1E7</accession>
<dbReference type="GO" id="GO:0005509">
    <property type="term" value="F:calcium ion binding"/>
    <property type="evidence" value="ECO:0007669"/>
    <property type="project" value="InterPro"/>
</dbReference>
<evidence type="ECO:0000256" key="2">
    <source>
        <dbReference type="ARBA" id="ARBA00022729"/>
    </source>
</evidence>
<dbReference type="SUPFAM" id="SSF51445">
    <property type="entry name" value="(Trans)glycosidases"/>
    <property type="match status" value="1"/>
</dbReference>
<dbReference type="Pfam" id="PF17801">
    <property type="entry name" value="Melibiase_C"/>
    <property type="match status" value="1"/>
</dbReference>
<evidence type="ECO:0000313" key="10">
    <source>
        <dbReference type="Proteomes" id="UP000322658"/>
    </source>
</evidence>
<evidence type="ECO:0000313" key="9">
    <source>
        <dbReference type="EMBL" id="KAA2376996.1"/>
    </source>
</evidence>
<dbReference type="Pfam" id="PF16499">
    <property type="entry name" value="Melibiase_2"/>
    <property type="match status" value="2"/>
</dbReference>
<dbReference type="Gene3D" id="2.60.40.1180">
    <property type="entry name" value="Golgi alpha-mannosidase II"/>
    <property type="match status" value="1"/>
</dbReference>
<name>A0A5B3G1E7_9BACT</name>
<evidence type="ECO:0000313" key="11">
    <source>
        <dbReference type="Proteomes" id="UP000323567"/>
    </source>
</evidence>
<dbReference type="InterPro" id="IPR013783">
    <property type="entry name" value="Ig-like_fold"/>
</dbReference>
<feature type="chain" id="PRO_5033849413" description="Alpha-galactosidase" evidence="6">
    <location>
        <begin position="29"/>
        <end position="539"/>
    </location>
</feature>
<evidence type="ECO:0000256" key="1">
    <source>
        <dbReference type="ARBA" id="ARBA00009743"/>
    </source>
</evidence>